<evidence type="ECO:0000313" key="4">
    <source>
        <dbReference type="EMBL" id="AWR98365.1"/>
    </source>
</evidence>
<evidence type="ECO:0000313" key="5">
    <source>
        <dbReference type="Proteomes" id="UP000247586"/>
    </source>
</evidence>
<accession>A0A2U9IQR3</accession>
<dbReference type="InterPro" id="IPR050832">
    <property type="entry name" value="Bact_Acetyltransf"/>
</dbReference>
<gene>
    <name evidence="4" type="ORF">DFR87_00045</name>
</gene>
<reference evidence="4" key="1">
    <citation type="submission" date="2018-05" db="EMBL/GenBank/DDBJ databases">
        <title>Complete Genome Sequences of Extremely Thermoacidophilic, Metal-Mobilizing Type-Strain Members of the Archaeal Family Sulfolobaceae: Acidianus brierleyi DSM-1651T, Acidianus sulfidivorans DSM-18786T, Metallosphaera hakonensis DSM-7519T, and Metallosphaera prunae DSM-10039T.</title>
        <authorList>
            <person name="Counts J.A."/>
            <person name="Kelly R.M."/>
        </authorList>
    </citation>
    <scope>NUCLEOTIDE SEQUENCE [LARGE SCALE GENOMIC DNA]</scope>
    <source>
        <strain evidence="4">HO1-1</strain>
    </source>
</reference>
<protein>
    <submittedName>
        <fullName evidence="4">GNAT family N-acetyltransferase</fullName>
    </submittedName>
</protein>
<evidence type="ECO:0000259" key="3">
    <source>
        <dbReference type="PROSITE" id="PS51186"/>
    </source>
</evidence>
<dbReference type="PROSITE" id="PS51186">
    <property type="entry name" value="GNAT"/>
    <property type="match status" value="1"/>
</dbReference>
<feature type="domain" description="N-acetyltransferase" evidence="3">
    <location>
        <begin position="1"/>
        <end position="153"/>
    </location>
</feature>
<dbReference type="RefSeq" id="WP_054837306.1">
    <property type="nucleotide sequence ID" value="NZ_BBBA01000041.1"/>
</dbReference>
<dbReference type="GO" id="GO:0016747">
    <property type="term" value="F:acyltransferase activity, transferring groups other than amino-acyl groups"/>
    <property type="evidence" value="ECO:0007669"/>
    <property type="project" value="InterPro"/>
</dbReference>
<evidence type="ECO:0000256" key="2">
    <source>
        <dbReference type="ARBA" id="ARBA00023315"/>
    </source>
</evidence>
<dbReference type="Proteomes" id="UP000247586">
    <property type="component" value="Chromosome"/>
</dbReference>
<evidence type="ECO:0000256" key="1">
    <source>
        <dbReference type="ARBA" id="ARBA00022679"/>
    </source>
</evidence>
<dbReference type="PANTHER" id="PTHR43877">
    <property type="entry name" value="AMINOALKYLPHOSPHONATE N-ACETYLTRANSFERASE-RELATED-RELATED"/>
    <property type="match status" value="1"/>
</dbReference>
<dbReference type="GeneID" id="36833685"/>
<keyword evidence="2" id="KW-0012">Acyltransferase</keyword>
<dbReference type="AlphaFoldDB" id="A0A2U9IQR3"/>
<dbReference type="CDD" id="cd04301">
    <property type="entry name" value="NAT_SF"/>
    <property type="match status" value="1"/>
</dbReference>
<dbReference type="SUPFAM" id="SSF55729">
    <property type="entry name" value="Acyl-CoA N-acyltransferases (Nat)"/>
    <property type="match status" value="1"/>
</dbReference>
<dbReference type="Pfam" id="PF00583">
    <property type="entry name" value="Acetyltransf_1"/>
    <property type="match status" value="1"/>
</dbReference>
<keyword evidence="1 4" id="KW-0808">Transferase</keyword>
<dbReference type="STRING" id="1293036.GCA_001315825_02795"/>
<sequence>MKVRMAEPKDVDVIAEMFGRMYSLNSEFDPLLQVHDEVEERLRKRLMEELNNRDALIAVAEDEDKVVGAVRVRLETREFYVPEKMAIIEEIYVMPAFRRKGIGEKLVDYVTSELAKRGARSIMARFPAKNVIAVSFYTKRGFREIHYEFIKKI</sequence>
<organism evidence="4 5">
    <name type="scientific">Metallosphaera hakonensis JCM 8857 = DSM 7519</name>
    <dbReference type="NCBI Taxonomy" id="1293036"/>
    <lineage>
        <taxon>Archaea</taxon>
        <taxon>Thermoproteota</taxon>
        <taxon>Thermoprotei</taxon>
        <taxon>Sulfolobales</taxon>
        <taxon>Sulfolobaceae</taxon>
        <taxon>Metallosphaera</taxon>
    </lineage>
</organism>
<dbReference type="EMBL" id="CP029287">
    <property type="protein sequence ID" value="AWR98365.1"/>
    <property type="molecule type" value="Genomic_DNA"/>
</dbReference>
<dbReference type="InterPro" id="IPR000182">
    <property type="entry name" value="GNAT_dom"/>
</dbReference>
<dbReference type="OrthoDB" id="43754at2157"/>
<dbReference type="InterPro" id="IPR016181">
    <property type="entry name" value="Acyl_CoA_acyltransferase"/>
</dbReference>
<proteinExistence type="predicted"/>
<dbReference type="Gene3D" id="3.40.630.30">
    <property type="match status" value="1"/>
</dbReference>
<keyword evidence="5" id="KW-1185">Reference proteome</keyword>
<name>A0A2U9IQR3_9CREN</name>
<dbReference type="KEGG" id="mhk:DFR87_00045"/>